<evidence type="ECO:0000313" key="2">
    <source>
        <dbReference type="EMBL" id="MBP1839325.1"/>
    </source>
</evidence>
<feature type="signal peptide" evidence="1">
    <location>
        <begin position="1"/>
        <end position="22"/>
    </location>
</feature>
<protein>
    <recommendedName>
        <fullName evidence="6">Rieske domain-containing protein</fullName>
    </recommendedName>
</protein>
<feature type="chain" id="PRO_5040832918" description="Rieske domain-containing protein" evidence="1">
    <location>
        <begin position="23"/>
        <end position="147"/>
    </location>
</feature>
<name>A0A9X0YI28_9FLAO</name>
<dbReference type="OrthoDB" id="1201186at2"/>
<evidence type="ECO:0008006" key="6">
    <source>
        <dbReference type="Google" id="ProtNLM"/>
    </source>
</evidence>
<comment type="caution">
    <text evidence="2">The sequence shown here is derived from an EMBL/GenBank/DDBJ whole genome shotgun (WGS) entry which is preliminary data.</text>
</comment>
<accession>A0A9X0YI28</accession>
<dbReference type="AlphaFoldDB" id="A0A9X0YI28"/>
<dbReference type="Proteomes" id="UP001231587">
    <property type="component" value="Unassembled WGS sequence"/>
</dbReference>
<keyword evidence="1" id="KW-0732">Signal</keyword>
<sequence length="147" mass="16280">MKKLFLATLTVLLMMNCSTSDSYEDNPYIPDYKFDTGTLINTSLPKYNALNFPGNYIILDSYGVNGVVLYYVGSSMYTAFELTDPNHVVTSCSVLEVDGILATCGCDDDDNSYNIVNGYPSTDTVGEYTLKPYFVKVSGSTIRVYNE</sequence>
<keyword evidence="5" id="KW-1185">Reference proteome</keyword>
<evidence type="ECO:0000256" key="1">
    <source>
        <dbReference type="SAM" id="SignalP"/>
    </source>
</evidence>
<proteinExistence type="predicted"/>
<organism evidence="2 4">
    <name type="scientific">Formosa algae</name>
    <dbReference type="NCBI Taxonomy" id="225843"/>
    <lineage>
        <taxon>Bacteria</taxon>
        <taxon>Pseudomonadati</taxon>
        <taxon>Bacteroidota</taxon>
        <taxon>Flavobacteriia</taxon>
        <taxon>Flavobacteriales</taxon>
        <taxon>Flavobacteriaceae</taxon>
        <taxon>Formosa</taxon>
    </lineage>
</organism>
<reference evidence="2" key="1">
    <citation type="submission" date="2021-03" db="EMBL/GenBank/DDBJ databases">
        <title>Genomic Encyclopedia of Type Strains, Phase IV (KMG-IV): sequencing the most valuable type-strain genomes for metagenomic binning, comparative biology and taxonomic classification.</title>
        <authorList>
            <person name="Goeker M."/>
        </authorList>
    </citation>
    <scope>NUCLEOTIDE SEQUENCE</scope>
    <source>
        <strain evidence="2">DSM 15523</strain>
        <strain evidence="3 5">DSM 16476</strain>
    </source>
</reference>
<dbReference type="RefSeq" id="WP_057782905.1">
    <property type="nucleotide sequence ID" value="NZ_JAGGJQ010000002.1"/>
</dbReference>
<evidence type="ECO:0000313" key="5">
    <source>
        <dbReference type="Proteomes" id="UP001231587"/>
    </source>
</evidence>
<gene>
    <name evidence="2" type="ORF">J2Z56_001231</name>
    <name evidence="3" type="ORF">J2Z57_000524</name>
</gene>
<dbReference type="EMBL" id="JAUSUU010000001">
    <property type="protein sequence ID" value="MDQ0334102.1"/>
    <property type="molecule type" value="Genomic_DNA"/>
</dbReference>
<evidence type="ECO:0000313" key="4">
    <source>
        <dbReference type="Proteomes" id="UP001138672"/>
    </source>
</evidence>
<dbReference type="EMBL" id="JAGGJQ010000002">
    <property type="protein sequence ID" value="MBP1839325.1"/>
    <property type="molecule type" value="Genomic_DNA"/>
</dbReference>
<dbReference type="Proteomes" id="UP001138672">
    <property type="component" value="Unassembled WGS sequence"/>
</dbReference>
<evidence type="ECO:0000313" key="3">
    <source>
        <dbReference type="EMBL" id="MDQ0334102.1"/>
    </source>
</evidence>